<dbReference type="EMBL" id="JAAAHY010001548">
    <property type="protein sequence ID" value="KAF9948267.1"/>
    <property type="molecule type" value="Genomic_DNA"/>
</dbReference>
<dbReference type="Pfam" id="PF20147">
    <property type="entry name" value="Crinkler"/>
    <property type="match status" value="1"/>
</dbReference>
<proteinExistence type="predicted"/>
<accession>A0A9P6LW72</accession>
<feature type="region of interest" description="Disordered" evidence="4">
    <location>
        <begin position="751"/>
        <end position="782"/>
    </location>
</feature>
<keyword evidence="3" id="KW-0964">Secreted</keyword>
<dbReference type="AlphaFoldDB" id="A0A9P6LW72"/>
<evidence type="ECO:0000256" key="1">
    <source>
        <dbReference type="ARBA" id="ARBA00004340"/>
    </source>
</evidence>
<feature type="domain" description="Crinkler effector protein N-terminal" evidence="5">
    <location>
        <begin position="6"/>
        <end position="107"/>
    </location>
</feature>
<reference evidence="6" key="1">
    <citation type="journal article" date="2020" name="Fungal Divers.">
        <title>Resolving the Mortierellaceae phylogeny through synthesis of multi-gene phylogenetics and phylogenomics.</title>
        <authorList>
            <person name="Vandepol N."/>
            <person name="Liber J."/>
            <person name="Desiro A."/>
            <person name="Na H."/>
            <person name="Kennedy M."/>
            <person name="Barry K."/>
            <person name="Grigoriev I.V."/>
            <person name="Miller A.N."/>
            <person name="O'Donnell K."/>
            <person name="Stajich J.E."/>
            <person name="Bonito G."/>
        </authorList>
    </citation>
    <scope>NUCLEOTIDE SEQUENCE</scope>
    <source>
        <strain evidence="6">CK1249</strain>
    </source>
</reference>
<sequence length="934" mass="104741">MPDNLLTLFCLVDGETTSNAFPVEIESTKTIGHLKDLIKAKKANNFQDVDADDLTLWRIALPVIAANKHQPVLLNAIESHTELDPTDDISEVFEQQPPKKTIHIIVQRPPQVQAPVPIRASTPLPGYLSDDSRPGTPLSGDLHVDVKKITDKFFAPGPITNFLDAYVRGEGALPVTTGPIRGLPRAWRRNYGKPSESRPSLLFLDLPDPAAPDSASKNLASTSILDMVKENNRPLIPVFGVSGCGKTRAVIELLSQHWGFYFNASSDDWGSSDTITLHSTVKDYLNDTRGSFAADRQANNAFGRKTTLLLFLSRILIFRHCLNSHGSSDTFTSARWTLLQVCPHVLFKDDVFDSLFRQVLKLRHYPTSDLLDLVRDVYEGAKDCVIRHGCLPQIKNDTRLLVVLDEAQFLGDEFNGYFQSMSTSDESSRPLLSPVLHALRDVGGDQLTLVTCGTGLSVNTLFWVQSSGSGLKDSSTAFDYLEFPGWTDQGSINTYISRVRDCLQDEQSKQALSECLSQDAVDMLFDKFVGRYRPCIVAIEKIVEQSEHGAWKALIEDTEDRLVAWEHRSIKGNLCHELNRLHQKHKGVRRDKSVKTVLDILGLYFYRRCFWGENSLEIDSVNASLVERAFGRIKIVNHTAVTVVDEPFVFKAVQNFFTATDPGFQEALKELMDRTGAASQGNIFEQYMMNVFSETFKLRRLSDWPHLPPISEMCPDLVGEVEIVGWREPALLKGTTHESMSIGEFMDAHVNHQSTREHQQSTPKNQQSTPKSTPVPPFFFPKSKPSGPDLVFFIRIDGRKTIPVFVQMKLHQGSATLYKKLWEKALTTVSASCIEDHAKDFQNFCPDNIYISMVVAYPMVCGARLPPAVEVPKKDARGVQQVVIRVSDVNFGQIFPKEHVMFIDRLKNAGKRAADDVDSDDDDDDEDRSKKLRT</sequence>
<evidence type="ECO:0000259" key="5">
    <source>
        <dbReference type="Pfam" id="PF20147"/>
    </source>
</evidence>
<gene>
    <name evidence="6" type="ORF">BGZ70_002281</name>
</gene>
<evidence type="ECO:0000313" key="7">
    <source>
        <dbReference type="Proteomes" id="UP000738359"/>
    </source>
</evidence>
<feature type="compositionally biased region" description="Polar residues" evidence="4">
    <location>
        <begin position="760"/>
        <end position="769"/>
    </location>
</feature>
<name>A0A9P6LW72_MORAP</name>
<evidence type="ECO:0000256" key="2">
    <source>
        <dbReference type="ARBA" id="ARBA00004613"/>
    </source>
</evidence>
<dbReference type="GO" id="GO:0043657">
    <property type="term" value="C:host cell"/>
    <property type="evidence" value="ECO:0007669"/>
    <property type="project" value="UniProtKB-SubCell"/>
</dbReference>
<dbReference type="GO" id="GO:0005576">
    <property type="term" value="C:extracellular region"/>
    <property type="evidence" value="ECO:0007669"/>
    <property type="project" value="UniProtKB-SubCell"/>
</dbReference>
<comment type="subcellular location">
    <subcellularLocation>
        <location evidence="1">Host cell</location>
    </subcellularLocation>
    <subcellularLocation>
        <location evidence="2">Secreted</location>
    </subcellularLocation>
</comment>
<evidence type="ECO:0000256" key="4">
    <source>
        <dbReference type="SAM" id="MobiDB-lite"/>
    </source>
</evidence>
<evidence type="ECO:0000256" key="3">
    <source>
        <dbReference type="ARBA" id="ARBA00022525"/>
    </source>
</evidence>
<evidence type="ECO:0000313" key="6">
    <source>
        <dbReference type="EMBL" id="KAF9948267.1"/>
    </source>
</evidence>
<dbReference type="InterPro" id="IPR045379">
    <property type="entry name" value="Crinkler_N"/>
</dbReference>
<keyword evidence="7" id="KW-1185">Reference proteome</keyword>
<dbReference type="OrthoDB" id="2393824at2759"/>
<dbReference type="Proteomes" id="UP000738359">
    <property type="component" value="Unassembled WGS sequence"/>
</dbReference>
<protein>
    <recommendedName>
        <fullName evidence="5">Crinkler effector protein N-terminal domain-containing protein</fullName>
    </recommendedName>
</protein>
<feature type="compositionally biased region" description="Acidic residues" evidence="4">
    <location>
        <begin position="916"/>
        <end position="926"/>
    </location>
</feature>
<organism evidence="6 7">
    <name type="scientific">Mortierella alpina</name>
    <name type="common">Oleaginous fungus</name>
    <name type="synonym">Mortierella renispora</name>
    <dbReference type="NCBI Taxonomy" id="64518"/>
    <lineage>
        <taxon>Eukaryota</taxon>
        <taxon>Fungi</taxon>
        <taxon>Fungi incertae sedis</taxon>
        <taxon>Mucoromycota</taxon>
        <taxon>Mortierellomycotina</taxon>
        <taxon>Mortierellomycetes</taxon>
        <taxon>Mortierellales</taxon>
        <taxon>Mortierellaceae</taxon>
        <taxon>Mortierella</taxon>
    </lineage>
</organism>
<comment type="caution">
    <text evidence="6">The sequence shown here is derived from an EMBL/GenBank/DDBJ whole genome shotgun (WGS) entry which is preliminary data.</text>
</comment>
<feature type="region of interest" description="Disordered" evidence="4">
    <location>
        <begin position="910"/>
        <end position="934"/>
    </location>
</feature>